<dbReference type="AlphaFoldDB" id="A0A182FXI6"/>
<evidence type="ECO:0000313" key="2">
    <source>
        <dbReference type="Proteomes" id="UP000069272"/>
    </source>
</evidence>
<reference evidence="1" key="2">
    <citation type="submission" date="2022-08" db="UniProtKB">
        <authorList>
            <consortium name="EnsemblMetazoa"/>
        </authorList>
    </citation>
    <scope>IDENTIFICATION</scope>
    <source>
        <strain evidence="1">STECLA/ALBI9_A</strain>
    </source>
</reference>
<name>A0A182FXI6_ANOAL</name>
<protein>
    <submittedName>
        <fullName evidence="1">Uncharacterized protein</fullName>
    </submittedName>
</protein>
<reference evidence="1 2" key="1">
    <citation type="journal article" date="2017" name="G3 (Bethesda)">
        <title>The Physical Genome Mapping of Anopheles albimanus Corrected Scaffold Misassemblies and Identified Interarm Rearrangements in Genus Anopheles.</title>
        <authorList>
            <person name="Artemov G.N."/>
            <person name="Peery A.N."/>
            <person name="Jiang X."/>
            <person name="Tu Z."/>
            <person name="Stegniy V.N."/>
            <person name="Sharakhova M.V."/>
            <person name="Sharakhov I.V."/>
        </authorList>
    </citation>
    <scope>NUCLEOTIDE SEQUENCE [LARGE SCALE GENOMIC DNA]</scope>
    <source>
        <strain evidence="1 2">ALBI9_A</strain>
    </source>
</reference>
<dbReference type="Proteomes" id="UP000069272">
    <property type="component" value="Chromosome 2R"/>
</dbReference>
<keyword evidence="2" id="KW-1185">Reference proteome</keyword>
<evidence type="ECO:0000313" key="1">
    <source>
        <dbReference type="EnsemblMetazoa" id="AALB014356-PA"/>
    </source>
</evidence>
<accession>A0A182FXI6</accession>
<organism evidence="1 2">
    <name type="scientific">Anopheles albimanus</name>
    <name type="common">New world malaria mosquito</name>
    <dbReference type="NCBI Taxonomy" id="7167"/>
    <lineage>
        <taxon>Eukaryota</taxon>
        <taxon>Metazoa</taxon>
        <taxon>Ecdysozoa</taxon>
        <taxon>Arthropoda</taxon>
        <taxon>Hexapoda</taxon>
        <taxon>Insecta</taxon>
        <taxon>Pterygota</taxon>
        <taxon>Neoptera</taxon>
        <taxon>Endopterygota</taxon>
        <taxon>Diptera</taxon>
        <taxon>Nematocera</taxon>
        <taxon>Culicoidea</taxon>
        <taxon>Culicidae</taxon>
        <taxon>Anophelinae</taxon>
        <taxon>Anopheles</taxon>
    </lineage>
</organism>
<proteinExistence type="predicted"/>
<dbReference type="EnsemblMetazoa" id="AALB014356-RA">
    <property type="protein sequence ID" value="AALB014356-PA"/>
    <property type="gene ID" value="AALB014356"/>
</dbReference>
<sequence length="69" mass="7527">RRSVLGVRVSAGPLAKLVLIFRSRAFAVSILSIRGRCEKPEISLLPTAYGAVACVYVCVRTCVMQCDKK</sequence>